<dbReference type="PIRSF" id="PIRSF000545">
    <property type="entry name" value="Pantothenate_kin"/>
    <property type="match status" value="1"/>
</dbReference>
<sequence>MISTKYSPYITFSREAWAKLRFNTPLTLTQSEIQELQGMNEKLSMKEVEDIYLPLTRLLNLYIKASQQLHTVTDEFFGEKTRKVPYVIGVAGSVAVGKSTTSRILQSLLMRSPDHPKVELVTTDGFLYPNDVLNKNGLMEKKGFPESYNIKELITFLTNLKSGDTKVKAPVYSHLYYDIIPNTYQEVVQPDIVIIEGINVLQTPKNEDKTLPSVYVSDFFDLSIFVDADEKDIQQWYVDRFKLLKDTAFTKRESYFKRFADLSVVEAEKVATDIWNNINKKNLDLNIKPTKNRADIIVRKGKNHSVSNIKLRKI</sequence>
<reference evidence="17" key="1">
    <citation type="submission" date="2022-06" db="EMBL/GenBank/DDBJ databases">
        <title>Aquibacillus sp. a new bacterium isolated from soil saline samples.</title>
        <authorList>
            <person name="Galisteo C."/>
            <person name="De La Haba R."/>
            <person name="Sanchez-Porro C."/>
            <person name="Ventosa A."/>
        </authorList>
    </citation>
    <scope>NUCLEOTIDE SEQUENCE</scope>
    <source>
        <strain evidence="17">3ASR75-11</strain>
    </source>
</reference>
<protein>
    <recommendedName>
        <fullName evidence="6 14">Pantothenate kinase</fullName>
        <ecNumber evidence="5 14">2.7.1.33</ecNumber>
    </recommendedName>
    <alternativeName>
        <fullName evidence="13 14">Pantothenic acid kinase</fullName>
    </alternativeName>
</protein>
<dbReference type="CDD" id="cd02025">
    <property type="entry name" value="PanK"/>
    <property type="match status" value="1"/>
</dbReference>
<evidence type="ECO:0000256" key="2">
    <source>
        <dbReference type="ARBA" id="ARBA00004496"/>
    </source>
</evidence>
<keyword evidence="10 14" id="KW-0418">Kinase</keyword>
<keyword evidence="18" id="KW-1185">Reference proteome</keyword>
<dbReference type="EC" id="2.7.1.33" evidence="5 14"/>
<dbReference type="GO" id="GO:0005524">
    <property type="term" value="F:ATP binding"/>
    <property type="evidence" value="ECO:0007669"/>
    <property type="project" value="UniProtKB-UniRule"/>
</dbReference>
<comment type="similarity">
    <text evidence="4 14 15">Belongs to the prokaryotic pantothenate kinase family.</text>
</comment>
<evidence type="ECO:0000259" key="16">
    <source>
        <dbReference type="Pfam" id="PF00485"/>
    </source>
</evidence>
<evidence type="ECO:0000256" key="9">
    <source>
        <dbReference type="ARBA" id="ARBA00022741"/>
    </source>
</evidence>
<evidence type="ECO:0000313" key="17">
    <source>
        <dbReference type="EMBL" id="MDC3425806.1"/>
    </source>
</evidence>
<evidence type="ECO:0000256" key="15">
    <source>
        <dbReference type="RuleBase" id="RU003530"/>
    </source>
</evidence>
<accession>A0A9X3WX38</accession>
<feature type="binding site" evidence="14">
    <location>
        <begin position="92"/>
        <end position="99"/>
    </location>
    <ligand>
        <name>ATP</name>
        <dbReference type="ChEBI" id="CHEBI:30616"/>
    </ligand>
</feature>
<dbReference type="RefSeq" id="WP_272437624.1">
    <property type="nucleotide sequence ID" value="NZ_JAMQKB010000021.1"/>
</dbReference>
<organism evidence="17 18">
    <name type="scientific">Terrihalobacillus insolitus</name>
    <dbReference type="NCBI Taxonomy" id="2950438"/>
    <lineage>
        <taxon>Bacteria</taxon>
        <taxon>Bacillati</taxon>
        <taxon>Bacillota</taxon>
        <taxon>Bacilli</taxon>
        <taxon>Bacillales</taxon>
        <taxon>Bacillaceae</taxon>
        <taxon>Terrihalobacillus</taxon>
    </lineage>
</organism>
<dbReference type="GO" id="GO:0004594">
    <property type="term" value="F:pantothenate kinase activity"/>
    <property type="evidence" value="ECO:0007669"/>
    <property type="project" value="UniProtKB-UniRule"/>
</dbReference>
<evidence type="ECO:0000256" key="3">
    <source>
        <dbReference type="ARBA" id="ARBA00005225"/>
    </source>
</evidence>
<dbReference type="AlphaFoldDB" id="A0A9X3WX38"/>
<evidence type="ECO:0000256" key="4">
    <source>
        <dbReference type="ARBA" id="ARBA00006087"/>
    </source>
</evidence>
<evidence type="ECO:0000313" key="18">
    <source>
        <dbReference type="Proteomes" id="UP001145050"/>
    </source>
</evidence>
<keyword evidence="8 14" id="KW-0808">Transferase</keyword>
<name>A0A9X3WX38_9BACI</name>
<feature type="domain" description="Phosphoribulokinase/uridine kinase" evidence="16">
    <location>
        <begin position="87"/>
        <end position="230"/>
    </location>
</feature>
<dbReference type="SUPFAM" id="SSF52540">
    <property type="entry name" value="P-loop containing nucleoside triphosphate hydrolases"/>
    <property type="match status" value="1"/>
</dbReference>
<dbReference type="InterPro" id="IPR027417">
    <property type="entry name" value="P-loop_NTPase"/>
</dbReference>
<dbReference type="GO" id="GO:0005737">
    <property type="term" value="C:cytoplasm"/>
    <property type="evidence" value="ECO:0007669"/>
    <property type="project" value="UniProtKB-SubCell"/>
</dbReference>
<evidence type="ECO:0000256" key="13">
    <source>
        <dbReference type="ARBA" id="ARBA00032866"/>
    </source>
</evidence>
<dbReference type="Proteomes" id="UP001145050">
    <property type="component" value="Unassembled WGS sequence"/>
</dbReference>
<evidence type="ECO:0000256" key="11">
    <source>
        <dbReference type="ARBA" id="ARBA00022840"/>
    </source>
</evidence>
<dbReference type="HAMAP" id="MF_00215">
    <property type="entry name" value="Pantothen_kinase_1"/>
    <property type="match status" value="1"/>
</dbReference>
<evidence type="ECO:0000256" key="14">
    <source>
        <dbReference type="HAMAP-Rule" id="MF_00215"/>
    </source>
</evidence>
<comment type="caution">
    <text evidence="17">The sequence shown here is derived from an EMBL/GenBank/DDBJ whole genome shotgun (WGS) entry which is preliminary data.</text>
</comment>
<dbReference type="GO" id="GO:0015937">
    <property type="term" value="P:coenzyme A biosynthetic process"/>
    <property type="evidence" value="ECO:0007669"/>
    <property type="project" value="UniProtKB-UniRule"/>
</dbReference>
<proteinExistence type="inferred from homology"/>
<evidence type="ECO:0000256" key="7">
    <source>
        <dbReference type="ARBA" id="ARBA00022490"/>
    </source>
</evidence>
<keyword evidence="9 14" id="KW-0547">Nucleotide-binding</keyword>
<comment type="pathway">
    <text evidence="3 14 15">Cofactor biosynthesis; coenzyme A biosynthesis; CoA from (R)-pantothenate: step 1/5.</text>
</comment>
<evidence type="ECO:0000256" key="10">
    <source>
        <dbReference type="ARBA" id="ARBA00022777"/>
    </source>
</evidence>
<evidence type="ECO:0000256" key="1">
    <source>
        <dbReference type="ARBA" id="ARBA00001206"/>
    </source>
</evidence>
<dbReference type="Pfam" id="PF00485">
    <property type="entry name" value="PRK"/>
    <property type="match status" value="1"/>
</dbReference>
<dbReference type="EMBL" id="JAMQKB010000021">
    <property type="protein sequence ID" value="MDC3425806.1"/>
    <property type="molecule type" value="Genomic_DNA"/>
</dbReference>
<evidence type="ECO:0000256" key="5">
    <source>
        <dbReference type="ARBA" id="ARBA00012102"/>
    </source>
</evidence>
<dbReference type="InterPro" id="IPR004566">
    <property type="entry name" value="PanK"/>
</dbReference>
<evidence type="ECO:0000256" key="6">
    <source>
        <dbReference type="ARBA" id="ARBA00015080"/>
    </source>
</evidence>
<dbReference type="InterPro" id="IPR006083">
    <property type="entry name" value="PRK/URK"/>
</dbReference>
<evidence type="ECO:0000256" key="8">
    <source>
        <dbReference type="ARBA" id="ARBA00022679"/>
    </source>
</evidence>
<dbReference type="Gene3D" id="3.40.50.300">
    <property type="entry name" value="P-loop containing nucleotide triphosphate hydrolases"/>
    <property type="match status" value="1"/>
</dbReference>
<dbReference type="PANTHER" id="PTHR10285">
    <property type="entry name" value="URIDINE KINASE"/>
    <property type="match status" value="1"/>
</dbReference>
<comment type="subcellular location">
    <subcellularLocation>
        <location evidence="2 14 15">Cytoplasm</location>
    </subcellularLocation>
</comment>
<keyword evidence="11 14" id="KW-0067">ATP-binding</keyword>
<keyword evidence="12 14" id="KW-0173">Coenzyme A biosynthesis</keyword>
<gene>
    <name evidence="14 17" type="primary">coaA</name>
    <name evidence="17" type="ORF">NC797_14960</name>
</gene>
<comment type="catalytic activity">
    <reaction evidence="1 14 15">
        <text>(R)-pantothenate + ATP = (R)-4'-phosphopantothenate + ADP + H(+)</text>
        <dbReference type="Rhea" id="RHEA:16373"/>
        <dbReference type="ChEBI" id="CHEBI:10986"/>
        <dbReference type="ChEBI" id="CHEBI:15378"/>
        <dbReference type="ChEBI" id="CHEBI:29032"/>
        <dbReference type="ChEBI" id="CHEBI:30616"/>
        <dbReference type="ChEBI" id="CHEBI:456216"/>
        <dbReference type="EC" id="2.7.1.33"/>
    </reaction>
</comment>
<evidence type="ECO:0000256" key="12">
    <source>
        <dbReference type="ARBA" id="ARBA00022993"/>
    </source>
</evidence>
<dbReference type="NCBIfam" id="TIGR00554">
    <property type="entry name" value="panK_bact"/>
    <property type="match status" value="1"/>
</dbReference>
<keyword evidence="7 14" id="KW-0963">Cytoplasm</keyword>